<dbReference type="Proteomes" id="UP001327560">
    <property type="component" value="Chromosome 8"/>
</dbReference>
<accession>A0AAQ3QKR7</accession>
<sequence length="111" mass="13083">MKGQSWLNISFSRDFYDSEHTEFSENQESTISENQESTISLLLKNIILNTRVILRNYFELHFSFVDATTTQLLDLDLIQEYFHNRTLPTNMEASIAPKEEDYKMKTSTTYL</sequence>
<name>A0AAQ3QKR7_9LILI</name>
<proteinExistence type="predicted"/>
<evidence type="ECO:0000313" key="2">
    <source>
        <dbReference type="Proteomes" id="UP001327560"/>
    </source>
</evidence>
<gene>
    <name evidence="1" type="ORF">Cni_G25113</name>
</gene>
<dbReference type="AlphaFoldDB" id="A0AAQ3QKR7"/>
<dbReference type="EMBL" id="CP136897">
    <property type="protein sequence ID" value="WOL16326.1"/>
    <property type="molecule type" value="Genomic_DNA"/>
</dbReference>
<evidence type="ECO:0000313" key="1">
    <source>
        <dbReference type="EMBL" id="WOL16326.1"/>
    </source>
</evidence>
<reference evidence="1 2" key="1">
    <citation type="submission" date="2023-10" db="EMBL/GenBank/DDBJ databases">
        <title>Chromosome-scale genome assembly provides insights into flower coloration mechanisms of Canna indica.</title>
        <authorList>
            <person name="Li C."/>
        </authorList>
    </citation>
    <scope>NUCLEOTIDE SEQUENCE [LARGE SCALE GENOMIC DNA]</scope>
    <source>
        <tissue evidence="1">Flower</tissue>
    </source>
</reference>
<organism evidence="1 2">
    <name type="scientific">Canna indica</name>
    <name type="common">Indian-shot</name>
    <dbReference type="NCBI Taxonomy" id="4628"/>
    <lineage>
        <taxon>Eukaryota</taxon>
        <taxon>Viridiplantae</taxon>
        <taxon>Streptophyta</taxon>
        <taxon>Embryophyta</taxon>
        <taxon>Tracheophyta</taxon>
        <taxon>Spermatophyta</taxon>
        <taxon>Magnoliopsida</taxon>
        <taxon>Liliopsida</taxon>
        <taxon>Zingiberales</taxon>
        <taxon>Cannaceae</taxon>
        <taxon>Canna</taxon>
    </lineage>
</organism>
<keyword evidence="2" id="KW-1185">Reference proteome</keyword>
<protein>
    <submittedName>
        <fullName evidence="1">Uncharacterized protein</fullName>
    </submittedName>
</protein>